<accession>A0A2U1NQX1</accession>
<dbReference type="OrthoDB" id="913048at2759"/>
<dbReference type="EMBL" id="PKPP01002343">
    <property type="protein sequence ID" value="PWA75860.1"/>
    <property type="molecule type" value="Genomic_DNA"/>
</dbReference>
<dbReference type="STRING" id="35608.A0A2U1NQX1"/>
<proteinExistence type="predicted"/>
<keyword evidence="2" id="KW-1185">Reference proteome</keyword>
<dbReference type="AlphaFoldDB" id="A0A2U1NQX1"/>
<protein>
    <submittedName>
        <fullName evidence="1">Uncharacterized protein</fullName>
    </submittedName>
</protein>
<evidence type="ECO:0000313" key="2">
    <source>
        <dbReference type="Proteomes" id="UP000245207"/>
    </source>
</evidence>
<dbReference type="Proteomes" id="UP000245207">
    <property type="component" value="Unassembled WGS sequence"/>
</dbReference>
<sequence>MGFLDNDRLKIEENKDAYKLFVEKSMKDFLKKYGTVKEYYDSFTLQISKLPFEYKNLVEIFIGGLPWEFQNGVRLFKPKNLYEAYCLATLQELTHNVMIKKPLFSSMKLNELKETEKNSNRVLVPDELSEEVVEDLSGPEEDSNCVMDLNDECREPESVVSEMDDSIKCVVVLDALCEENVEGLRIETNALVDNNQGLEKFDQIFNGDDRIGISSFLQPTDDPHTLESSDLGTSSGFCDASLVETTTIFQKIKASLKTIQEDKDELGKDEVKSSATELKVSVAVCDMSVKEEDEIEEIEERTDLGRLIYGDEGMKVNTSERVDSESINSEFMIMEVDEFQDCVNGGEMDNGKGDDYKEVDNVCVANVNGWKYFEGRKVKNKSSHVESACGLVVGNLLWRSDDAHGRNFRGNLMSICLRDTKGKKVVKDKCNRLVEHKDAYGVEQDWSKEDNDLTLSNLVMEICRDLKHVVGREDEYKSFKAATYASDVHSYSDKTLTCDDRWYKKEEGTDQVKMKMSDKEAAEKNEDKFGHLEFDIWKWPTRKKVEGTRCKVKFRKWKFDIWKWPNRKKKWDGIMLWSMSTVPACSFEIGIFSNMKLEFLGQKRMNRAKQRQ</sequence>
<name>A0A2U1NQX1_ARTAN</name>
<organism evidence="1 2">
    <name type="scientific">Artemisia annua</name>
    <name type="common">Sweet wormwood</name>
    <dbReference type="NCBI Taxonomy" id="35608"/>
    <lineage>
        <taxon>Eukaryota</taxon>
        <taxon>Viridiplantae</taxon>
        <taxon>Streptophyta</taxon>
        <taxon>Embryophyta</taxon>
        <taxon>Tracheophyta</taxon>
        <taxon>Spermatophyta</taxon>
        <taxon>Magnoliopsida</taxon>
        <taxon>eudicotyledons</taxon>
        <taxon>Gunneridae</taxon>
        <taxon>Pentapetalae</taxon>
        <taxon>asterids</taxon>
        <taxon>campanulids</taxon>
        <taxon>Asterales</taxon>
        <taxon>Asteraceae</taxon>
        <taxon>Asteroideae</taxon>
        <taxon>Anthemideae</taxon>
        <taxon>Artemisiinae</taxon>
        <taxon>Artemisia</taxon>
    </lineage>
</organism>
<reference evidence="1 2" key="1">
    <citation type="journal article" date="2018" name="Mol. Plant">
        <title>The genome of Artemisia annua provides insight into the evolution of Asteraceae family and artemisinin biosynthesis.</title>
        <authorList>
            <person name="Shen Q."/>
            <person name="Zhang L."/>
            <person name="Liao Z."/>
            <person name="Wang S."/>
            <person name="Yan T."/>
            <person name="Shi P."/>
            <person name="Liu M."/>
            <person name="Fu X."/>
            <person name="Pan Q."/>
            <person name="Wang Y."/>
            <person name="Lv Z."/>
            <person name="Lu X."/>
            <person name="Zhang F."/>
            <person name="Jiang W."/>
            <person name="Ma Y."/>
            <person name="Chen M."/>
            <person name="Hao X."/>
            <person name="Li L."/>
            <person name="Tang Y."/>
            <person name="Lv G."/>
            <person name="Zhou Y."/>
            <person name="Sun X."/>
            <person name="Brodelius P.E."/>
            <person name="Rose J.K.C."/>
            <person name="Tang K."/>
        </authorList>
    </citation>
    <scope>NUCLEOTIDE SEQUENCE [LARGE SCALE GENOMIC DNA]</scope>
    <source>
        <strain evidence="2">cv. Huhao1</strain>
        <tissue evidence="1">Leaf</tissue>
    </source>
</reference>
<evidence type="ECO:0000313" key="1">
    <source>
        <dbReference type="EMBL" id="PWA75860.1"/>
    </source>
</evidence>
<comment type="caution">
    <text evidence="1">The sequence shown here is derived from an EMBL/GenBank/DDBJ whole genome shotgun (WGS) entry which is preliminary data.</text>
</comment>
<gene>
    <name evidence="1" type="ORF">CTI12_AA238330</name>
</gene>